<name>A0ABR2K4P1_9EUKA</name>
<organism evidence="1 2">
    <name type="scientific">Tritrichomonas musculus</name>
    <dbReference type="NCBI Taxonomy" id="1915356"/>
    <lineage>
        <taxon>Eukaryota</taxon>
        <taxon>Metamonada</taxon>
        <taxon>Parabasalia</taxon>
        <taxon>Tritrichomonadida</taxon>
        <taxon>Tritrichomonadidae</taxon>
        <taxon>Tritrichomonas</taxon>
    </lineage>
</organism>
<gene>
    <name evidence="1" type="ORF">M9Y10_041570</name>
</gene>
<dbReference type="EMBL" id="JAPFFF010000007">
    <property type="protein sequence ID" value="KAK8886110.1"/>
    <property type="molecule type" value="Genomic_DNA"/>
</dbReference>
<evidence type="ECO:0000313" key="2">
    <source>
        <dbReference type="Proteomes" id="UP001470230"/>
    </source>
</evidence>
<reference evidence="1 2" key="1">
    <citation type="submission" date="2024-04" db="EMBL/GenBank/DDBJ databases">
        <title>Tritrichomonas musculus Genome.</title>
        <authorList>
            <person name="Alves-Ferreira E."/>
            <person name="Grigg M."/>
            <person name="Lorenzi H."/>
            <person name="Galac M."/>
        </authorList>
    </citation>
    <scope>NUCLEOTIDE SEQUENCE [LARGE SCALE GENOMIC DNA]</scope>
    <source>
        <strain evidence="1 2">EAF2021</strain>
    </source>
</reference>
<protein>
    <submittedName>
        <fullName evidence="1">Uncharacterized protein</fullName>
    </submittedName>
</protein>
<sequence length="89" mass="9766">MGNFLSSFCCFSQVNNNDGEPTFTNEDNVIPEAKRASDQDVNDTSQHDGTPLLKTSATNLVTATDSSDGSYNAEVIDEMLKEIEEDEKE</sequence>
<evidence type="ECO:0000313" key="1">
    <source>
        <dbReference type="EMBL" id="KAK8886110.1"/>
    </source>
</evidence>
<proteinExistence type="predicted"/>
<dbReference type="Proteomes" id="UP001470230">
    <property type="component" value="Unassembled WGS sequence"/>
</dbReference>
<comment type="caution">
    <text evidence="1">The sequence shown here is derived from an EMBL/GenBank/DDBJ whole genome shotgun (WGS) entry which is preliminary data.</text>
</comment>
<accession>A0ABR2K4P1</accession>
<keyword evidence="2" id="KW-1185">Reference proteome</keyword>